<dbReference type="GO" id="GO:0003995">
    <property type="term" value="F:acyl-CoA dehydrogenase activity"/>
    <property type="evidence" value="ECO:0007669"/>
    <property type="project" value="InterPro"/>
</dbReference>
<dbReference type="Proteomes" id="UP000197032">
    <property type="component" value="Unassembled WGS sequence"/>
</dbReference>
<comment type="similarity">
    <text evidence="3 8">Belongs to the acyl-CoA dehydrogenase family.</text>
</comment>
<gene>
    <name evidence="12" type="ORF">KKC1_30610</name>
</gene>
<dbReference type="RefSeq" id="WP_088554982.1">
    <property type="nucleotide sequence ID" value="NZ_BDGJ01000195.1"/>
</dbReference>
<dbReference type="EMBL" id="BDGJ01000195">
    <property type="protein sequence ID" value="GAW93940.1"/>
    <property type="molecule type" value="Genomic_DNA"/>
</dbReference>
<evidence type="ECO:0000259" key="10">
    <source>
        <dbReference type="Pfam" id="PF02770"/>
    </source>
</evidence>
<keyword evidence="6 8" id="KW-0274">FAD</keyword>
<dbReference type="InterPro" id="IPR006089">
    <property type="entry name" value="Acyl-CoA_DH_CS"/>
</dbReference>
<evidence type="ECO:0000259" key="9">
    <source>
        <dbReference type="Pfam" id="PF00441"/>
    </source>
</evidence>
<dbReference type="PANTHER" id="PTHR43884:SF12">
    <property type="entry name" value="ISOVALERYL-COA DEHYDROGENASE, MITOCHONDRIAL-RELATED"/>
    <property type="match status" value="1"/>
</dbReference>
<dbReference type="SUPFAM" id="SSF47203">
    <property type="entry name" value="Acyl-CoA dehydrogenase C-terminal domain-like"/>
    <property type="match status" value="1"/>
</dbReference>
<dbReference type="InterPro" id="IPR009075">
    <property type="entry name" value="AcylCo_DH/oxidase_C"/>
</dbReference>
<evidence type="ECO:0000259" key="11">
    <source>
        <dbReference type="Pfam" id="PF02771"/>
    </source>
</evidence>
<comment type="cofactor">
    <cofactor evidence="1 8">
        <name>FAD</name>
        <dbReference type="ChEBI" id="CHEBI:57692"/>
    </cofactor>
</comment>
<dbReference type="FunFam" id="1.10.540.10:FF:000002">
    <property type="entry name" value="Acyl-CoA dehydrogenase FadE19"/>
    <property type="match status" value="1"/>
</dbReference>
<dbReference type="GO" id="GO:0009083">
    <property type="term" value="P:branched-chain amino acid catabolic process"/>
    <property type="evidence" value="ECO:0007669"/>
    <property type="project" value="UniProtKB-KW"/>
</dbReference>
<evidence type="ECO:0000256" key="3">
    <source>
        <dbReference type="ARBA" id="ARBA00009347"/>
    </source>
</evidence>
<feature type="domain" description="Acyl-CoA oxidase/dehydrogenase middle" evidence="10">
    <location>
        <begin position="124"/>
        <end position="219"/>
    </location>
</feature>
<keyword evidence="5 8" id="KW-0285">Flavoprotein</keyword>
<dbReference type="Gene3D" id="1.10.540.10">
    <property type="entry name" value="Acyl-CoA dehydrogenase/oxidase, N-terminal domain"/>
    <property type="match status" value="1"/>
</dbReference>
<evidence type="ECO:0000256" key="6">
    <source>
        <dbReference type="ARBA" id="ARBA00022827"/>
    </source>
</evidence>
<dbReference type="FunFam" id="2.40.110.10:FF:000001">
    <property type="entry name" value="Acyl-CoA dehydrogenase, mitochondrial"/>
    <property type="match status" value="1"/>
</dbReference>
<sequence>MDFKFTEEQEMLARSVERFARQEVAPGADQRDETGEWNWELWRKIGEIGLLGLPIPEEYGGSGASAVTSLLAYEAFCRGGRDAGLYLSVGAHVFLCAVPIWLHGTEEQKKKFLPKLCSGEYVGALALTEPNAGSDAAGIQTTARREGDYYVLNGSKMFITNGSIADVILVMATLDRSKRAQGVTAFIVEKGTPGFSVSRELNKMGHRSSPTAELVFEDCRVPVDNRLGDEGRGFQVTTDTLVWERGVFLAAESIGLMEAILEMTLEYAKQRIQFGKPIAEFQMIREKLANMQITLDAAKLLSYRAAWMKDEGLDGKFEASVAKGFYADQLVRMAEDALQIFGGYGYMKEYPIERIYRDAKLMTIGGGTSEVQKLVISSKLIRA</sequence>
<evidence type="ECO:0000256" key="5">
    <source>
        <dbReference type="ARBA" id="ARBA00022630"/>
    </source>
</evidence>
<dbReference type="Gene3D" id="1.20.140.10">
    <property type="entry name" value="Butyryl-CoA Dehydrogenase, subunit A, domain 3"/>
    <property type="match status" value="1"/>
</dbReference>
<feature type="domain" description="Acyl-CoA dehydrogenase/oxidase C-terminal" evidence="9">
    <location>
        <begin position="231"/>
        <end position="379"/>
    </location>
</feature>
<evidence type="ECO:0000313" key="13">
    <source>
        <dbReference type="Proteomes" id="UP000197032"/>
    </source>
</evidence>
<dbReference type="Pfam" id="PF02771">
    <property type="entry name" value="Acyl-CoA_dh_N"/>
    <property type="match status" value="1"/>
</dbReference>
<evidence type="ECO:0000256" key="8">
    <source>
        <dbReference type="RuleBase" id="RU362125"/>
    </source>
</evidence>
<name>A0A1Z5HXD4_9FIRM</name>
<evidence type="ECO:0000256" key="1">
    <source>
        <dbReference type="ARBA" id="ARBA00001974"/>
    </source>
</evidence>
<keyword evidence="4" id="KW-0101">Branched-chain amino acid catabolism</keyword>
<dbReference type="Pfam" id="PF00441">
    <property type="entry name" value="Acyl-CoA_dh_1"/>
    <property type="match status" value="1"/>
</dbReference>
<dbReference type="Pfam" id="PF02770">
    <property type="entry name" value="Acyl-CoA_dh_M"/>
    <property type="match status" value="1"/>
</dbReference>
<dbReference type="GO" id="GO:0050660">
    <property type="term" value="F:flavin adenine dinucleotide binding"/>
    <property type="evidence" value="ECO:0007669"/>
    <property type="project" value="InterPro"/>
</dbReference>
<evidence type="ECO:0000256" key="2">
    <source>
        <dbReference type="ARBA" id="ARBA00005109"/>
    </source>
</evidence>
<reference evidence="13" key="1">
    <citation type="journal article" date="2017" name="Appl. Environ. Microbiol.">
        <title>Genomic Analysis of Calderihabitans maritimus KKC1, a Thermophilic, Hydrogenogenic, Carboxydotrophic Bacterium Isolated from Marine Sediment.</title>
        <authorList>
            <person name="Omae K."/>
            <person name="Yoneda Y."/>
            <person name="Fukuyama Y."/>
            <person name="Yoshida T."/>
            <person name="Sako Y."/>
        </authorList>
    </citation>
    <scope>NUCLEOTIDE SEQUENCE [LARGE SCALE GENOMIC DNA]</scope>
    <source>
        <strain evidence="13">KKC1</strain>
    </source>
</reference>
<dbReference type="PROSITE" id="PS00073">
    <property type="entry name" value="ACYL_COA_DH_2"/>
    <property type="match status" value="1"/>
</dbReference>
<evidence type="ECO:0000256" key="7">
    <source>
        <dbReference type="ARBA" id="ARBA00023002"/>
    </source>
</evidence>
<evidence type="ECO:0000256" key="4">
    <source>
        <dbReference type="ARBA" id="ARBA00022456"/>
    </source>
</evidence>
<dbReference type="InterPro" id="IPR037069">
    <property type="entry name" value="AcylCoA_DH/ox_N_sf"/>
</dbReference>
<accession>A0A1Z5HXD4</accession>
<dbReference type="Gene3D" id="2.40.110.10">
    <property type="entry name" value="Butyryl-CoA Dehydrogenase, subunit A, domain 2"/>
    <property type="match status" value="1"/>
</dbReference>
<dbReference type="InterPro" id="IPR013786">
    <property type="entry name" value="AcylCoA_DH/ox_N"/>
</dbReference>
<protein>
    <submittedName>
        <fullName evidence="12">Acyl-CoA dehydrogenase</fullName>
    </submittedName>
</protein>
<dbReference type="InterPro" id="IPR046373">
    <property type="entry name" value="Acyl-CoA_Oxase/DH_mid-dom_sf"/>
</dbReference>
<keyword evidence="13" id="KW-1185">Reference proteome</keyword>
<dbReference type="InterPro" id="IPR036250">
    <property type="entry name" value="AcylCo_DH-like_C"/>
</dbReference>
<dbReference type="OrthoDB" id="9802447at2"/>
<comment type="pathway">
    <text evidence="2">Amino-acid degradation; L-valine degradation.</text>
</comment>
<dbReference type="FunFam" id="1.20.140.10:FF:000001">
    <property type="entry name" value="Acyl-CoA dehydrogenase"/>
    <property type="match status" value="1"/>
</dbReference>
<dbReference type="InterPro" id="IPR006091">
    <property type="entry name" value="Acyl-CoA_Oxase/DH_mid-dom"/>
</dbReference>
<feature type="domain" description="Acyl-CoA dehydrogenase/oxidase N-terminal" evidence="11">
    <location>
        <begin position="6"/>
        <end position="120"/>
    </location>
</feature>
<proteinExistence type="inferred from homology"/>
<dbReference type="PROSITE" id="PS00072">
    <property type="entry name" value="ACYL_COA_DH_1"/>
    <property type="match status" value="1"/>
</dbReference>
<dbReference type="SUPFAM" id="SSF56645">
    <property type="entry name" value="Acyl-CoA dehydrogenase NM domain-like"/>
    <property type="match status" value="1"/>
</dbReference>
<keyword evidence="7 8" id="KW-0560">Oxidoreductase</keyword>
<dbReference type="InterPro" id="IPR009100">
    <property type="entry name" value="AcylCoA_DH/oxidase_NM_dom_sf"/>
</dbReference>
<evidence type="ECO:0000313" key="12">
    <source>
        <dbReference type="EMBL" id="GAW93940.1"/>
    </source>
</evidence>
<organism evidence="12 13">
    <name type="scientific">Calderihabitans maritimus</name>
    <dbReference type="NCBI Taxonomy" id="1246530"/>
    <lineage>
        <taxon>Bacteria</taxon>
        <taxon>Bacillati</taxon>
        <taxon>Bacillota</taxon>
        <taxon>Clostridia</taxon>
        <taxon>Neomoorellales</taxon>
        <taxon>Calderihabitantaceae</taxon>
        <taxon>Calderihabitans</taxon>
    </lineage>
</organism>
<dbReference type="PIRSF" id="PIRSF016578">
    <property type="entry name" value="HsaA"/>
    <property type="match status" value="1"/>
</dbReference>
<dbReference type="AlphaFoldDB" id="A0A1Z5HXD4"/>
<comment type="caution">
    <text evidence="12">The sequence shown here is derived from an EMBL/GenBank/DDBJ whole genome shotgun (WGS) entry which is preliminary data.</text>
</comment>
<dbReference type="PANTHER" id="PTHR43884">
    <property type="entry name" value="ACYL-COA DEHYDROGENASE"/>
    <property type="match status" value="1"/>
</dbReference>